<reference evidence="3" key="1">
    <citation type="journal article" date="2019" name="Int. J. Syst. Evol. Microbiol.">
        <title>The Global Catalogue of Microorganisms (GCM) 10K type strain sequencing project: providing services to taxonomists for standard genome sequencing and annotation.</title>
        <authorList>
            <consortium name="The Broad Institute Genomics Platform"/>
            <consortium name="The Broad Institute Genome Sequencing Center for Infectious Disease"/>
            <person name="Wu L."/>
            <person name="Ma J."/>
        </authorList>
    </citation>
    <scope>NUCLEOTIDE SEQUENCE [LARGE SCALE GENOMIC DNA]</scope>
    <source>
        <strain evidence="3">SHR3</strain>
    </source>
</reference>
<sequence>MNRSAIRRRFLKSLLGLAALSATPAYARLRTLPEPSAASLPSVPLLWRPIDAPGAIARRVREWDIA</sequence>
<comment type="caution">
    <text evidence="2">The sequence shown here is derived from an EMBL/GenBank/DDBJ whole genome shotgun (WGS) entry which is preliminary data.</text>
</comment>
<organism evidence="2 3">
    <name type="scientific">Thauera sinica</name>
    <dbReference type="NCBI Taxonomy" id="2665146"/>
    <lineage>
        <taxon>Bacteria</taxon>
        <taxon>Pseudomonadati</taxon>
        <taxon>Pseudomonadota</taxon>
        <taxon>Betaproteobacteria</taxon>
        <taxon>Rhodocyclales</taxon>
        <taxon>Zoogloeaceae</taxon>
        <taxon>Thauera</taxon>
    </lineage>
</organism>
<name>A0ABW1AL88_9RHOO</name>
<evidence type="ECO:0000313" key="3">
    <source>
        <dbReference type="Proteomes" id="UP001595974"/>
    </source>
</evidence>
<dbReference type="EMBL" id="JBHSOG010000007">
    <property type="protein sequence ID" value="MFC5767992.1"/>
    <property type="molecule type" value="Genomic_DNA"/>
</dbReference>
<keyword evidence="3" id="KW-1185">Reference proteome</keyword>
<dbReference type="PROSITE" id="PS51318">
    <property type="entry name" value="TAT"/>
    <property type="match status" value="1"/>
</dbReference>
<proteinExistence type="predicted"/>
<dbReference type="RefSeq" id="WP_157748576.1">
    <property type="nucleotide sequence ID" value="NZ_JBHSOG010000007.1"/>
</dbReference>
<protein>
    <submittedName>
        <fullName evidence="2">Uncharacterized protein</fullName>
    </submittedName>
</protein>
<gene>
    <name evidence="2" type="ORF">ACFPTN_01265</name>
</gene>
<dbReference type="InterPro" id="IPR006311">
    <property type="entry name" value="TAT_signal"/>
</dbReference>
<dbReference type="Proteomes" id="UP001595974">
    <property type="component" value="Unassembled WGS sequence"/>
</dbReference>
<keyword evidence="1" id="KW-0732">Signal</keyword>
<accession>A0ABW1AL88</accession>
<feature type="chain" id="PRO_5045496549" evidence="1">
    <location>
        <begin position="28"/>
        <end position="66"/>
    </location>
</feature>
<evidence type="ECO:0000256" key="1">
    <source>
        <dbReference type="SAM" id="SignalP"/>
    </source>
</evidence>
<evidence type="ECO:0000313" key="2">
    <source>
        <dbReference type="EMBL" id="MFC5767992.1"/>
    </source>
</evidence>
<feature type="signal peptide" evidence="1">
    <location>
        <begin position="1"/>
        <end position="27"/>
    </location>
</feature>